<dbReference type="Pfam" id="PF25545">
    <property type="entry name" value="DUF7924"/>
    <property type="match status" value="1"/>
</dbReference>
<evidence type="ECO:0000256" key="1">
    <source>
        <dbReference type="SAM" id="MobiDB-lite"/>
    </source>
</evidence>
<protein>
    <recommendedName>
        <fullName evidence="2">DUF7924 domain-containing protein</fullName>
    </recommendedName>
</protein>
<name>A0AAN6MKJ0_9PEZI</name>
<dbReference type="Proteomes" id="UP001303889">
    <property type="component" value="Unassembled WGS sequence"/>
</dbReference>
<organism evidence="3 4">
    <name type="scientific">Staphylotrichum tortipilum</name>
    <dbReference type="NCBI Taxonomy" id="2831512"/>
    <lineage>
        <taxon>Eukaryota</taxon>
        <taxon>Fungi</taxon>
        <taxon>Dikarya</taxon>
        <taxon>Ascomycota</taxon>
        <taxon>Pezizomycotina</taxon>
        <taxon>Sordariomycetes</taxon>
        <taxon>Sordariomycetidae</taxon>
        <taxon>Sordariales</taxon>
        <taxon>Chaetomiaceae</taxon>
        <taxon>Staphylotrichum</taxon>
    </lineage>
</organism>
<reference evidence="3" key="2">
    <citation type="submission" date="2023-05" db="EMBL/GenBank/DDBJ databases">
        <authorList>
            <consortium name="Lawrence Berkeley National Laboratory"/>
            <person name="Steindorff A."/>
            <person name="Hensen N."/>
            <person name="Bonometti L."/>
            <person name="Westerberg I."/>
            <person name="Brannstrom I.O."/>
            <person name="Guillou S."/>
            <person name="Cros-Aarteil S."/>
            <person name="Calhoun S."/>
            <person name="Haridas S."/>
            <person name="Kuo A."/>
            <person name="Mondo S."/>
            <person name="Pangilinan J."/>
            <person name="Riley R."/>
            <person name="Labutti K."/>
            <person name="Andreopoulos B."/>
            <person name="Lipzen A."/>
            <person name="Chen C."/>
            <person name="Yanf M."/>
            <person name="Daum C."/>
            <person name="Ng V."/>
            <person name="Clum A."/>
            <person name="Ohm R."/>
            <person name="Martin F."/>
            <person name="Silar P."/>
            <person name="Natvig D."/>
            <person name="Lalanne C."/>
            <person name="Gautier V."/>
            <person name="Ament-Velasquez S.L."/>
            <person name="Kruys A."/>
            <person name="Hutchinson M.I."/>
            <person name="Powell A.J."/>
            <person name="Barry K."/>
            <person name="Miller A.N."/>
            <person name="Grigoriev I.V."/>
            <person name="Debuchy R."/>
            <person name="Gladieux P."/>
            <person name="Thoren M.H."/>
            <person name="Johannesson H."/>
        </authorList>
    </citation>
    <scope>NUCLEOTIDE SEQUENCE</scope>
    <source>
        <strain evidence="3">CBS 103.79</strain>
    </source>
</reference>
<feature type="region of interest" description="Disordered" evidence="1">
    <location>
        <begin position="92"/>
        <end position="115"/>
    </location>
</feature>
<evidence type="ECO:0000313" key="3">
    <source>
        <dbReference type="EMBL" id="KAK3902572.1"/>
    </source>
</evidence>
<sequence>MLTGPEFPRQQRDQSAVNADFPSLAKSSWLTRENLAMFNKISKKGTSWGSASSPTAETDSSSITSCPALRATDNGILHPEISNPPTNLADIRKQHARSRETASPPESRHVGLNNRLPAPEPDFVEGLEMKAFRPHPFATTQVSGATLYQDDTCSVTLPHLAGEWKRDEGGMDKAIQQSAYVGAALVYAMNQPLSLIGKPDLPGHAVVRTFASEGNHLSFFAHYAAPSEEDGSTEYYQFRYASVEIRDTYQQHKEGRQGLRNTQDYARDQSYALRDQLETYWQQQRHRSSGPRRRPARLVTARRVSGGVAWKRGAKVAGRKSEDVVGVTISG</sequence>
<keyword evidence="4" id="KW-1185">Reference proteome</keyword>
<accession>A0AAN6MKJ0</accession>
<reference evidence="3" key="1">
    <citation type="journal article" date="2023" name="Mol. Phylogenet. Evol.">
        <title>Genome-scale phylogeny and comparative genomics of the fungal order Sordariales.</title>
        <authorList>
            <person name="Hensen N."/>
            <person name="Bonometti L."/>
            <person name="Westerberg I."/>
            <person name="Brannstrom I.O."/>
            <person name="Guillou S."/>
            <person name="Cros-Aarteil S."/>
            <person name="Calhoun S."/>
            <person name="Haridas S."/>
            <person name="Kuo A."/>
            <person name="Mondo S."/>
            <person name="Pangilinan J."/>
            <person name="Riley R."/>
            <person name="LaButti K."/>
            <person name="Andreopoulos B."/>
            <person name="Lipzen A."/>
            <person name="Chen C."/>
            <person name="Yan M."/>
            <person name="Daum C."/>
            <person name="Ng V."/>
            <person name="Clum A."/>
            <person name="Steindorff A."/>
            <person name="Ohm R.A."/>
            <person name="Martin F."/>
            <person name="Silar P."/>
            <person name="Natvig D.O."/>
            <person name="Lalanne C."/>
            <person name="Gautier V."/>
            <person name="Ament-Velasquez S.L."/>
            <person name="Kruys A."/>
            <person name="Hutchinson M.I."/>
            <person name="Powell A.J."/>
            <person name="Barry K."/>
            <person name="Miller A.N."/>
            <person name="Grigoriev I.V."/>
            <person name="Debuchy R."/>
            <person name="Gladieux P."/>
            <person name="Hiltunen Thoren M."/>
            <person name="Johannesson H."/>
        </authorList>
    </citation>
    <scope>NUCLEOTIDE SEQUENCE</scope>
    <source>
        <strain evidence="3">CBS 103.79</strain>
    </source>
</reference>
<feature type="compositionally biased region" description="Polar residues" evidence="1">
    <location>
        <begin position="44"/>
        <end position="63"/>
    </location>
</feature>
<feature type="domain" description="DUF7924" evidence="2">
    <location>
        <begin position="98"/>
        <end position="256"/>
    </location>
</feature>
<feature type="region of interest" description="Disordered" evidence="1">
    <location>
        <begin position="43"/>
        <end position="63"/>
    </location>
</feature>
<gene>
    <name evidence="3" type="ORF">C8A05DRAFT_44022</name>
</gene>
<dbReference type="AlphaFoldDB" id="A0AAN6MKJ0"/>
<evidence type="ECO:0000313" key="4">
    <source>
        <dbReference type="Proteomes" id="UP001303889"/>
    </source>
</evidence>
<evidence type="ECO:0000259" key="2">
    <source>
        <dbReference type="Pfam" id="PF25545"/>
    </source>
</evidence>
<feature type="region of interest" description="Disordered" evidence="1">
    <location>
        <begin position="1"/>
        <end position="23"/>
    </location>
</feature>
<comment type="caution">
    <text evidence="3">The sequence shown here is derived from an EMBL/GenBank/DDBJ whole genome shotgun (WGS) entry which is preliminary data.</text>
</comment>
<dbReference type="EMBL" id="MU855500">
    <property type="protein sequence ID" value="KAK3902572.1"/>
    <property type="molecule type" value="Genomic_DNA"/>
</dbReference>
<proteinExistence type="predicted"/>
<dbReference type="InterPro" id="IPR057684">
    <property type="entry name" value="DUF7924"/>
</dbReference>